<evidence type="ECO:0000313" key="15">
    <source>
        <dbReference type="Proteomes" id="UP000221080"/>
    </source>
</evidence>
<comment type="subcellular location">
    <subcellularLocation>
        <location evidence="1">Endoplasmic reticulum</location>
    </subcellularLocation>
</comment>
<sequence length="555" mass="63904">MSVPDTQVFTPGPEEGPDGQDALFLGPLMSDKVQKDDLIRFIQGKYQECLQHLDDPDQQKSYFFWMIVEHFCNGNGRVMMAEIAVLLFKGYGCVRRKLGRVQNQEDWCLPLARLLCSTATGDEHRKAIIKMGDDLGSRGRIYASHICYVVAQVVLGSRRRFHIIGYDWVINHHSVSKEVMERTEIYEYVLSLTSGIGQPQFQELKYLYACDLVDAGLSAQALAYCESIARNIFTFPRLINSYVMERVIMLSYRLLQGMEEEEAEWLLKLCRLYRAFSAHSHFYGDVMESISCSYESQEFQEELDSRYTVGKLLGEGDCTTVYAGVRKADGLQVAMKYVFKVDEDLLYGEKPREVALMEMVSKPPRCENVVELLEWIDMSTFFILVLERPVHCMDLQKFCEGKKDGRLSERLSRAIMLQVFRAAHHCFKRGVLHGDIHNQNILINPDTLEVKLIDFGCGEFLSGNTNTMCEVSLCFYSGLTSYIWNLGALIVEMITGDVFFYDEKHMTKWSMLVSEECCHLISWCLKNPHNQPTFEEILSHKWFTMELQDTEQEST</sequence>
<keyword evidence="7" id="KW-0547">Nucleotide-binding</keyword>
<organism evidence="15 16">
    <name type="scientific">Ictalurus punctatus</name>
    <name type="common">Channel catfish</name>
    <name type="synonym">Silurus punctatus</name>
    <dbReference type="NCBI Taxonomy" id="7998"/>
    <lineage>
        <taxon>Eukaryota</taxon>
        <taxon>Metazoa</taxon>
        <taxon>Chordata</taxon>
        <taxon>Craniata</taxon>
        <taxon>Vertebrata</taxon>
        <taxon>Euteleostomi</taxon>
        <taxon>Actinopterygii</taxon>
        <taxon>Neopterygii</taxon>
        <taxon>Teleostei</taxon>
        <taxon>Ostariophysi</taxon>
        <taxon>Siluriformes</taxon>
        <taxon>Ictaluridae</taxon>
        <taxon>Ictalurus</taxon>
    </lineage>
</organism>
<keyword evidence="4" id="KW-0813">Transport</keyword>
<dbReference type="AlphaFoldDB" id="A0A979F8H8"/>
<dbReference type="Proteomes" id="UP000221080">
    <property type="component" value="Chromosome 15"/>
</dbReference>
<reference evidence="15" key="1">
    <citation type="journal article" date="2016" name="Nat. Commun.">
        <title>The channel catfish genome sequence provides insights into the evolution of scale formation in teleosts.</title>
        <authorList>
            <person name="Liu Z."/>
            <person name="Liu S."/>
            <person name="Yao J."/>
            <person name="Bao L."/>
            <person name="Zhang J."/>
            <person name="Li Y."/>
            <person name="Jiang C."/>
            <person name="Sun L."/>
            <person name="Wang R."/>
            <person name="Zhang Y."/>
            <person name="Zhou T."/>
            <person name="Zeng Q."/>
            <person name="Fu Q."/>
            <person name="Gao S."/>
            <person name="Li N."/>
            <person name="Koren S."/>
            <person name="Jiang Y."/>
            <person name="Zimin A."/>
            <person name="Xu P."/>
            <person name="Phillippy A.M."/>
            <person name="Geng X."/>
            <person name="Song L."/>
            <person name="Sun F."/>
            <person name="Li C."/>
            <person name="Wang X."/>
            <person name="Chen A."/>
            <person name="Jin Y."/>
            <person name="Yuan Z."/>
            <person name="Yang Y."/>
            <person name="Tan S."/>
            <person name="Peatman E."/>
            <person name="Lu J."/>
            <person name="Qin Z."/>
            <person name="Dunham R."/>
            <person name="Li Z."/>
            <person name="Sonstegard T."/>
            <person name="Feng J."/>
            <person name="Danzmann R.G."/>
            <person name="Schroeder S."/>
            <person name="Scheffler B."/>
            <person name="Duke M.V."/>
            <person name="Ballard L."/>
            <person name="Kucuktas H."/>
            <person name="Kaltenboeck L."/>
            <person name="Liu H."/>
            <person name="Armbruster J."/>
            <person name="Xie Y."/>
            <person name="Kirby M.L."/>
            <person name="Tian Y."/>
            <person name="Flanagan M.E."/>
            <person name="Mu W."/>
            <person name="Waldbieser G.C."/>
        </authorList>
    </citation>
    <scope>NUCLEOTIDE SEQUENCE [LARGE SCALE GENOMIC DNA]</scope>
    <source>
        <strain evidence="15">SDA103</strain>
    </source>
</reference>
<dbReference type="Gene3D" id="3.30.200.20">
    <property type="entry name" value="Phosphorylase Kinase, domain 1"/>
    <property type="match status" value="1"/>
</dbReference>
<dbReference type="Gene3D" id="1.10.510.10">
    <property type="entry name" value="Transferase(Phosphotransferase) domain 1"/>
    <property type="match status" value="1"/>
</dbReference>
<dbReference type="RefSeq" id="XP_053542065.1">
    <property type="nucleotide sequence ID" value="XM_053686090.1"/>
</dbReference>
<keyword evidence="15" id="KW-1185">Reference proteome</keyword>
<keyword evidence="8" id="KW-0418">Kinase</keyword>
<dbReference type="RefSeq" id="XP_047016363.1">
    <property type="nucleotide sequence ID" value="XM_047160407.2"/>
</dbReference>
<dbReference type="InterPro" id="IPR000719">
    <property type="entry name" value="Prot_kinase_dom"/>
</dbReference>
<dbReference type="GO" id="GO:0004674">
    <property type="term" value="F:protein serine/threonine kinase activity"/>
    <property type="evidence" value="ECO:0007669"/>
    <property type="project" value="UniProtKB-KW"/>
</dbReference>
<evidence type="ECO:0000256" key="13">
    <source>
        <dbReference type="ARBA" id="ARBA00048679"/>
    </source>
</evidence>
<dbReference type="Pfam" id="PF12931">
    <property type="entry name" value="TPR_Sec16"/>
    <property type="match status" value="1"/>
</dbReference>
<keyword evidence="9" id="KW-0256">Endoplasmic reticulum</keyword>
<evidence type="ECO:0000256" key="2">
    <source>
        <dbReference type="ARBA" id="ARBA00005505"/>
    </source>
</evidence>
<proteinExistence type="inferred from homology"/>
<evidence type="ECO:0000256" key="4">
    <source>
        <dbReference type="ARBA" id="ARBA00022448"/>
    </source>
</evidence>
<dbReference type="PANTHER" id="PTHR22984">
    <property type="entry name" value="SERINE/THREONINE-PROTEIN KINASE PIM"/>
    <property type="match status" value="1"/>
</dbReference>
<evidence type="ECO:0000256" key="9">
    <source>
        <dbReference type="ARBA" id="ARBA00022824"/>
    </source>
</evidence>
<evidence type="ECO:0000313" key="17">
    <source>
        <dbReference type="RefSeq" id="XP_053542065.1"/>
    </source>
</evidence>
<dbReference type="InterPro" id="IPR024298">
    <property type="entry name" value="Sec16_Sec23-bd"/>
</dbReference>
<keyword evidence="5" id="KW-0723">Serine/threonine-protein kinase</keyword>
<dbReference type="GO" id="GO:0005524">
    <property type="term" value="F:ATP binding"/>
    <property type="evidence" value="ECO:0007669"/>
    <property type="project" value="UniProtKB-KW"/>
</dbReference>
<evidence type="ECO:0000313" key="16">
    <source>
        <dbReference type="RefSeq" id="XP_047016363.1"/>
    </source>
</evidence>
<evidence type="ECO:0000256" key="7">
    <source>
        <dbReference type="ARBA" id="ARBA00022741"/>
    </source>
</evidence>
<accession>A0A979F8H8</accession>
<comment type="catalytic activity">
    <reaction evidence="12">
        <text>L-threonyl-[protein] + ATP = O-phospho-L-threonyl-[protein] + ADP + H(+)</text>
        <dbReference type="Rhea" id="RHEA:46608"/>
        <dbReference type="Rhea" id="RHEA-COMP:11060"/>
        <dbReference type="Rhea" id="RHEA-COMP:11605"/>
        <dbReference type="ChEBI" id="CHEBI:15378"/>
        <dbReference type="ChEBI" id="CHEBI:30013"/>
        <dbReference type="ChEBI" id="CHEBI:30616"/>
        <dbReference type="ChEBI" id="CHEBI:61977"/>
        <dbReference type="ChEBI" id="CHEBI:456216"/>
        <dbReference type="EC" id="2.7.11.1"/>
    </reaction>
</comment>
<protein>
    <recommendedName>
        <fullName evidence="3">non-specific serine/threonine protein kinase</fullName>
        <ecNumber evidence="3">2.7.11.1</ecNumber>
    </recommendedName>
</protein>
<dbReference type="GO" id="GO:0043066">
    <property type="term" value="P:negative regulation of apoptotic process"/>
    <property type="evidence" value="ECO:0007669"/>
    <property type="project" value="TreeGrafter"/>
</dbReference>
<dbReference type="InterPro" id="IPR011009">
    <property type="entry name" value="Kinase-like_dom_sf"/>
</dbReference>
<reference evidence="16 17" key="2">
    <citation type="submission" date="2025-04" db="UniProtKB">
        <authorList>
            <consortium name="RefSeq"/>
        </authorList>
    </citation>
    <scope>IDENTIFICATION</scope>
    <source>
        <tissue evidence="16 17">Blood</tissue>
    </source>
</reference>
<evidence type="ECO:0000256" key="11">
    <source>
        <dbReference type="ARBA" id="ARBA00022892"/>
    </source>
</evidence>
<evidence type="ECO:0000259" key="14">
    <source>
        <dbReference type="PROSITE" id="PS50011"/>
    </source>
</evidence>
<dbReference type="GO" id="GO:0007346">
    <property type="term" value="P:regulation of mitotic cell cycle"/>
    <property type="evidence" value="ECO:0007669"/>
    <property type="project" value="TreeGrafter"/>
</dbReference>
<dbReference type="EC" id="2.7.11.1" evidence="3"/>
<feature type="domain" description="Protein kinase" evidence="14">
    <location>
        <begin position="307"/>
        <end position="543"/>
    </location>
</feature>
<evidence type="ECO:0000256" key="5">
    <source>
        <dbReference type="ARBA" id="ARBA00022527"/>
    </source>
</evidence>
<keyword evidence="11" id="KW-0931">ER-Golgi transport</keyword>
<dbReference type="PROSITE" id="PS50011">
    <property type="entry name" value="PROTEIN_KINASE_DOM"/>
    <property type="match status" value="1"/>
</dbReference>
<keyword evidence="6" id="KW-0808">Transferase</keyword>
<evidence type="ECO:0000256" key="12">
    <source>
        <dbReference type="ARBA" id="ARBA00047899"/>
    </source>
</evidence>
<dbReference type="SUPFAM" id="SSF56112">
    <property type="entry name" value="Protein kinase-like (PK-like)"/>
    <property type="match status" value="1"/>
</dbReference>
<dbReference type="KEGG" id="ipu:108276327"/>
<evidence type="ECO:0000256" key="6">
    <source>
        <dbReference type="ARBA" id="ARBA00022679"/>
    </source>
</evidence>
<dbReference type="GeneID" id="108276327"/>
<dbReference type="Pfam" id="PF00069">
    <property type="entry name" value="Pkinase"/>
    <property type="match status" value="1"/>
</dbReference>
<dbReference type="GO" id="GO:0016192">
    <property type="term" value="P:vesicle-mediated transport"/>
    <property type="evidence" value="ECO:0007669"/>
    <property type="project" value="UniProtKB-KW"/>
</dbReference>
<gene>
    <name evidence="16 17" type="primary">LOC108276327</name>
</gene>
<evidence type="ECO:0000256" key="1">
    <source>
        <dbReference type="ARBA" id="ARBA00004240"/>
    </source>
</evidence>
<evidence type="ECO:0000256" key="8">
    <source>
        <dbReference type="ARBA" id="ARBA00022777"/>
    </source>
</evidence>
<comment type="catalytic activity">
    <reaction evidence="13">
        <text>L-seryl-[protein] + ATP = O-phospho-L-seryl-[protein] + ADP + H(+)</text>
        <dbReference type="Rhea" id="RHEA:17989"/>
        <dbReference type="Rhea" id="RHEA-COMP:9863"/>
        <dbReference type="Rhea" id="RHEA-COMP:11604"/>
        <dbReference type="ChEBI" id="CHEBI:15378"/>
        <dbReference type="ChEBI" id="CHEBI:29999"/>
        <dbReference type="ChEBI" id="CHEBI:30616"/>
        <dbReference type="ChEBI" id="CHEBI:83421"/>
        <dbReference type="ChEBI" id="CHEBI:456216"/>
        <dbReference type="EC" id="2.7.11.1"/>
    </reaction>
</comment>
<dbReference type="PANTHER" id="PTHR22984:SF11">
    <property type="entry name" value="AURORA KINASE-RELATED"/>
    <property type="match status" value="1"/>
</dbReference>
<dbReference type="OrthoDB" id="8918678at2759"/>
<keyword evidence="10" id="KW-0067">ATP-binding</keyword>
<evidence type="ECO:0000256" key="3">
    <source>
        <dbReference type="ARBA" id="ARBA00012513"/>
    </source>
</evidence>
<dbReference type="InterPro" id="IPR051138">
    <property type="entry name" value="PIM_Ser/Thr_kinase"/>
</dbReference>
<name>A0A979F8H8_ICTPU</name>
<dbReference type="SMART" id="SM00220">
    <property type="entry name" value="S_TKc"/>
    <property type="match status" value="1"/>
</dbReference>
<comment type="similarity">
    <text evidence="2">Belongs to the protein kinase superfamily. CAMK Ser/Thr protein kinase family. PIM subfamily.</text>
</comment>
<dbReference type="GO" id="GO:0005783">
    <property type="term" value="C:endoplasmic reticulum"/>
    <property type="evidence" value="ECO:0007669"/>
    <property type="project" value="UniProtKB-SubCell"/>
</dbReference>
<evidence type="ECO:0000256" key="10">
    <source>
        <dbReference type="ARBA" id="ARBA00022840"/>
    </source>
</evidence>